<keyword evidence="2" id="KW-1003">Cell membrane</keyword>
<evidence type="ECO:0000259" key="12">
    <source>
        <dbReference type="PROSITE" id="PS50885"/>
    </source>
</evidence>
<evidence type="ECO:0000256" key="7">
    <source>
        <dbReference type="ARBA" id="ARBA00023224"/>
    </source>
</evidence>
<dbReference type="PROSITE" id="PS50885">
    <property type="entry name" value="HAMP"/>
    <property type="match status" value="1"/>
</dbReference>
<dbReference type="PROSITE" id="PS50111">
    <property type="entry name" value="CHEMOTAXIS_TRANSDUC_2"/>
    <property type="match status" value="1"/>
</dbReference>
<dbReference type="GO" id="GO:0007165">
    <property type="term" value="P:signal transduction"/>
    <property type="evidence" value="ECO:0007669"/>
    <property type="project" value="UniProtKB-KW"/>
</dbReference>
<keyword evidence="7 9" id="KW-0807">Transducer</keyword>
<dbReference type="GO" id="GO:0005886">
    <property type="term" value="C:plasma membrane"/>
    <property type="evidence" value="ECO:0007669"/>
    <property type="project" value="UniProtKB-SubCell"/>
</dbReference>
<dbReference type="Pfam" id="PF00015">
    <property type="entry name" value="MCPsignal"/>
    <property type="match status" value="1"/>
</dbReference>
<dbReference type="InterPro" id="IPR033479">
    <property type="entry name" value="dCache_1"/>
</dbReference>
<feature type="domain" description="Methyl-accepting transducer" evidence="11">
    <location>
        <begin position="422"/>
        <end position="658"/>
    </location>
</feature>
<comment type="similarity">
    <text evidence="8">Belongs to the methyl-accepting chemotaxis (MCP) protein family.</text>
</comment>
<dbReference type="CDD" id="cd18773">
    <property type="entry name" value="PDC1_HK_sensor"/>
    <property type="match status" value="1"/>
</dbReference>
<evidence type="ECO:0000256" key="3">
    <source>
        <dbReference type="ARBA" id="ARBA00022500"/>
    </source>
</evidence>
<dbReference type="Gene3D" id="3.30.450.20">
    <property type="entry name" value="PAS domain"/>
    <property type="match status" value="1"/>
</dbReference>
<dbReference type="Pfam" id="PF02743">
    <property type="entry name" value="dCache_1"/>
    <property type="match status" value="1"/>
</dbReference>
<proteinExistence type="inferred from homology"/>
<keyword evidence="6" id="KW-0472">Membrane</keyword>
<feature type="domain" description="HAMP" evidence="12">
    <location>
        <begin position="322"/>
        <end position="374"/>
    </location>
</feature>
<sequence>MKRSLRAKIVLPTLGLFILTTAFSVWFIQSQTAAALKASVEESIAKGLDTVMVGQDSLTSAIFQDLEGMSAIPPLLALLGPELPAERRAAIEEELLFSFNNRPFFKNKTYAYLNVLTTDGTILVSAGKGNPGSAAVSEDVLQKALQSGKAVGYPLVFDKNGKQLPSLVESRDKKTLVIPFAVPVAGSNGRAAGVVQAGVFYDVFVRDYLAPLRIGKEGHAFSATGNGELLYHPAPTQVMSPLTPNSLTPKMVKQHNGRLEYSWSGYDWIAIYKTSPLTNWTTIVKIRTDEVFTPIRDIAIQALVINLAQLTIAGLCLLFISGRIVRSLRKTVDYAELVAQGKLDHPLDVDTRDEVGTLANALRRMVANLRGMIAASQSAAEEAKAQTKRAEDAVREAEESRKQAEKARTEGVHQAAGQLEALVESLNTHNRGLRDRITQAAAGADKQRRKAEESVRALGNMNGTVHNVAHSAGNASHSAEEAEALAEGGAKAVADVAASIQNVNTQTRKLKESLNALGVRAEGIGKVLDVISDIADQTNLLALNAAIEAARAGEAGRGFAVVADEVRKLAEKTMAATHEVGESVKTIQEGTRGNIRIMDETSQTVDLTSSLAESAGASLREIVTSVKANAAHVGDITAASEEQDRTSRDITRSVEDISGISLSTADLMTQAQDNLTRVTETITALHNLLQELKRVQ</sequence>
<dbReference type="PANTHER" id="PTHR32089">
    <property type="entry name" value="METHYL-ACCEPTING CHEMOTAXIS PROTEIN MCPB"/>
    <property type="match status" value="1"/>
</dbReference>
<evidence type="ECO:0000256" key="4">
    <source>
        <dbReference type="ARBA" id="ARBA00022692"/>
    </source>
</evidence>
<gene>
    <name evidence="13" type="ORF">KL86DPRO_10170</name>
</gene>
<evidence type="ECO:0000313" key="13">
    <source>
        <dbReference type="EMBL" id="SBV91313.1"/>
    </source>
</evidence>
<feature type="region of interest" description="Disordered" evidence="10">
    <location>
        <begin position="383"/>
        <end position="408"/>
    </location>
</feature>
<dbReference type="EMBL" id="FLUQ01000001">
    <property type="protein sequence ID" value="SBV91313.1"/>
    <property type="molecule type" value="Genomic_DNA"/>
</dbReference>
<dbReference type="SMART" id="SM00304">
    <property type="entry name" value="HAMP"/>
    <property type="match status" value="1"/>
</dbReference>
<evidence type="ECO:0000256" key="6">
    <source>
        <dbReference type="ARBA" id="ARBA00023136"/>
    </source>
</evidence>
<dbReference type="CDD" id="cd06225">
    <property type="entry name" value="HAMP"/>
    <property type="match status" value="1"/>
</dbReference>
<dbReference type="AlphaFoldDB" id="A0A212IVT6"/>
<dbReference type="InterPro" id="IPR004089">
    <property type="entry name" value="MCPsignal_dom"/>
</dbReference>
<dbReference type="GO" id="GO:0006935">
    <property type="term" value="P:chemotaxis"/>
    <property type="evidence" value="ECO:0007669"/>
    <property type="project" value="UniProtKB-KW"/>
</dbReference>
<evidence type="ECO:0000256" key="5">
    <source>
        <dbReference type="ARBA" id="ARBA00022989"/>
    </source>
</evidence>
<name>A0A212IVT6_9DELT</name>
<protein>
    <submittedName>
        <fullName evidence="13">Putative Methyl-accepting chemotaxis sensory transducer with Cache sensor</fullName>
    </submittedName>
</protein>
<dbReference type="Pfam" id="PF00672">
    <property type="entry name" value="HAMP"/>
    <property type="match status" value="1"/>
</dbReference>
<dbReference type="CDD" id="cd12912">
    <property type="entry name" value="PDC2_MCP_like"/>
    <property type="match status" value="1"/>
</dbReference>
<accession>A0A212IVT6</accession>
<dbReference type="Gene3D" id="6.10.340.10">
    <property type="match status" value="1"/>
</dbReference>
<dbReference type="PANTHER" id="PTHR32089:SF112">
    <property type="entry name" value="LYSOZYME-LIKE PROTEIN-RELATED"/>
    <property type="match status" value="1"/>
</dbReference>
<comment type="subcellular location">
    <subcellularLocation>
        <location evidence="1">Cell membrane</location>
        <topology evidence="1">Multi-pass membrane protein</topology>
    </subcellularLocation>
</comment>
<evidence type="ECO:0000256" key="9">
    <source>
        <dbReference type="PROSITE-ProRule" id="PRU00284"/>
    </source>
</evidence>
<evidence type="ECO:0000256" key="10">
    <source>
        <dbReference type="SAM" id="MobiDB-lite"/>
    </source>
</evidence>
<dbReference type="SMART" id="SM00283">
    <property type="entry name" value="MA"/>
    <property type="match status" value="1"/>
</dbReference>
<dbReference type="CDD" id="cd11386">
    <property type="entry name" value="MCP_signal"/>
    <property type="match status" value="1"/>
</dbReference>
<keyword evidence="4" id="KW-0812">Transmembrane</keyword>
<evidence type="ECO:0000256" key="1">
    <source>
        <dbReference type="ARBA" id="ARBA00004651"/>
    </source>
</evidence>
<dbReference type="InterPro" id="IPR003660">
    <property type="entry name" value="HAMP_dom"/>
</dbReference>
<keyword evidence="3" id="KW-0145">Chemotaxis</keyword>
<keyword evidence="5" id="KW-1133">Transmembrane helix</keyword>
<dbReference type="Gene3D" id="1.10.287.950">
    <property type="entry name" value="Methyl-accepting chemotaxis protein"/>
    <property type="match status" value="1"/>
</dbReference>
<organism evidence="13">
    <name type="scientific">uncultured delta proteobacterium</name>
    <dbReference type="NCBI Taxonomy" id="34034"/>
    <lineage>
        <taxon>Bacteria</taxon>
        <taxon>Deltaproteobacteria</taxon>
        <taxon>environmental samples</taxon>
    </lineage>
</organism>
<reference evidence="13" key="1">
    <citation type="submission" date="2016-04" db="EMBL/GenBank/DDBJ databases">
        <authorList>
            <person name="Evans L.H."/>
            <person name="Alamgir A."/>
            <person name="Owens N."/>
            <person name="Weber N.D."/>
            <person name="Virtaneva K."/>
            <person name="Barbian K."/>
            <person name="Babar A."/>
            <person name="Rosenke K."/>
        </authorList>
    </citation>
    <scope>NUCLEOTIDE SEQUENCE</scope>
    <source>
        <strain evidence="13">86</strain>
    </source>
</reference>
<evidence type="ECO:0000259" key="11">
    <source>
        <dbReference type="PROSITE" id="PS50111"/>
    </source>
</evidence>
<dbReference type="SUPFAM" id="SSF58104">
    <property type="entry name" value="Methyl-accepting chemotaxis protein (MCP) signaling domain"/>
    <property type="match status" value="1"/>
</dbReference>
<evidence type="ECO:0000256" key="2">
    <source>
        <dbReference type="ARBA" id="ARBA00022475"/>
    </source>
</evidence>
<evidence type="ECO:0000256" key="8">
    <source>
        <dbReference type="ARBA" id="ARBA00029447"/>
    </source>
</evidence>